<evidence type="ECO:0000313" key="4">
    <source>
        <dbReference type="Proteomes" id="UP000318126"/>
    </source>
</evidence>
<accession>A0A553JSG4</accession>
<proteinExistence type="inferred from homology"/>
<dbReference type="SUPFAM" id="SSF54060">
    <property type="entry name" value="His-Me finger endonucleases"/>
    <property type="match status" value="1"/>
</dbReference>
<dbReference type="GO" id="GO:0004518">
    <property type="term" value="F:nuclease activity"/>
    <property type="evidence" value="ECO:0007669"/>
    <property type="project" value="InterPro"/>
</dbReference>
<evidence type="ECO:0000256" key="2">
    <source>
        <dbReference type="SAM" id="MobiDB-lite"/>
    </source>
</evidence>
<dbReference type="RefSeq" id="WP_143563751.1">
    <property type="nucleotide sequence ID" value="NZ_BMPL01000004.1"/>
</dbReference>
<gene>
    <name evidence="3" type="ORF">FN961_06545</name>
</gene>
<protein>
    <submittedName>
        <fullName evidence="3">Uncharacterized protein</fullName>
    </submittedName>
</protein>
<feature type="region of interest" description="Disordered" evidence="2">
    <location>
        <begin position="29"/>
        <end position="51"/>
    </location>
</feature>
<dbReference type="InterPro" id="IPR044925">
    <property type="entry name" value="His-Me_finger_sf"/>
</dbReference>
<dbReference type="InterPro" id="IPR007346">
    <property type="entry name" value="Endonuclease-I"/>
</dbReference>
<dbReference type="AlphaFoldDB" id="A0A553JSG4"/>
<name>A0A553JSG4_SHEHA</name>
<dbReference type="Proteomes" id="UP000318126">
    <property type="component" value="Unassembled WGS sequence"/>
</dbReference>
<sequence length="51" mass="5970">MSKQQRERQLMQAWDRQDPVSAWECKRSKRVEKKQGNPNPVVVSRCKTAGL</sequence>
<reference evidence="4" key="1">
    <citation type="submission" date="2019-07" db="EMBL/GenBank/DDBJ databases">
        <title>Shewanella sp. YLB-08 draft genomic sequence.</title>
        <authorList>
            <person name="Yu L."/>
        </authorList>
    </citation>
    <scope>NUCLEOTIDE SEQUENCE [LARGE SCALE GENOMIC DNA]</scope>
    <source>
        <strain evidence="4">JCM 20706</strain>
    </source>
</reference>
<comment type="caution">
    <text evidence="3">The sequence shown here is derived from an EMBL/GenBank/DDBJ whole genome shotgun (WGS) entry which is preliminary data.</text>
</comment>
<dbReference type="OrthoDB" id="9800417at2"/>
<organism evidence="3 4">
    <name type="scientific">Shewanella hanedai</name>
    <name type="common">Alteromonas hanedai</name>
    <dbReference type="NCBI Taxonomy" id="25"/>
    <lineage>
        <taxon>Bacteria</taxon>
        <taxon>Pseudomonadati</taxon>
        <taxon>Pseudomonadota</taxon>
        <taxon>Gammaproteobacteria</taxon>
        <taxon>Alteromonadales</taxon>
        <taxon>Shewanellaceae</taxon>
        <taxon>Shewanella</taxon>
    </lineage>
</organism>
<keyword evidence="4" id="KW-1185">Reference proteome</keyword>
<dbReference type="EMBL" id="VKGK01000005">
    <property type="protein sequence ID" value="TRY15321.1"/>
    <property type="molecule type" value="Genomic_DNA"/>
</dbReference>
<comment type="similarity">
    <text evidence="1">Belongs to the EndA/NucM nuclease family.</text>
</comment>
<evidence type="ECO:0000313" key="3">
    <source>
        <dbReference type="EMBL" id="TRY15321.1"/>
    </source>
</evidence>
<evidence type="ECO:0000256" key="1">
    <source>
        <dbReference type="ARBA" id="ARBA00006429"/>
    </source>
</evidence>
<dbReference type="Pfam" id="PF04231">
    <property type="entry name" value="Endonuclease_1"/>
    <property type="match status" value="1"/>
</dbReference>